<protein>
    <submittedName>
        <fullName evidence="4">ATPase, V1/A1 complex, subunit E</fullName>
    </submittedName>
</protein>
<evidence type="ECO:0000256" key="2">
    <source>
        <dbReference type="ARBA" id="ARBA00022448"/>
    </source>
</evidence>
<dbReference type="AlphaFoldDB" id="A0A4S2N8B1"/>
<keyword evidence="3" id="KW-0406">Ion transport</keyword>
<dbReference type="OrthoDB" id="10263003at2759"/>
<dbReference type="PANTHER" id="PTHR45715">
    <property type="entry name" value="ATPASE H+-TRANSPORTING V1 SUBUNIT E1A-RELATED"/>
    <property type="match status" value="1"/>
</dbReference>
<evidence type="ECO:0000256" key="1">
    <source>
        <dbReference type="ARBA" id="ARBA00005901"/>
    </source>
</evidence>
<organism evidence="4 5">
    <name type="scientific">Ascodesmis nigricans</name>
    <dbReference type="NCBI Taxonomy" id="341454"/>
    <lineage>
        <taxon>Eukaryota</taxon>
        <taxon>Fungi</taxon>
        <taxon>Dikarya</taxon>
        <taxon>Ascomycota</taxon>
        <taxon>Pezizomycotina</taxon>
        <taxon>Pezizomycetes</taxon>
        <taxon>Pezizales</taxon>
        <taxon>Ascodesmidaceae</taxon>
        <taxon>Ascodesmis</taxon>
    </lineage>
</organism>
<keyword evidence="5" id="KW-1185">Reference proteome</keyword>
<reference evidence="4 5" key="1">
    <citation type="submission" date="2019-04" db="EMBL/GenBank/DDBJ databases">
        <title>Comparative genomics and transcriptomics to analyze fruiting body development in filamentous ascomycetes.</title>
        <authorList>
            <consortium name="DOE Joint Genome Institute"/>
            <person name="Lutkenhaus R."/>
            <person name="Traeger S."/>
            <person name="Breuer J."/>
            <person name="Kuo A."/>
            <person name="Lipzen A."/>
            <person name="Pangilinan J."/>
            <person name="Dilworth D."/>
            <person name="Sandor L."/>
            <person name="Poggeler S."/>
            <person name="Barry K."/>
            <person name="Grigoriev I.V."/>
            <person name="Nowrousian M."/>
        </authorList>
    </citation>
    <scope>NUCLEOTIDE SEQUENCE [LARGE SCALE GENOMIC DNA]</scope>
    <source>
        <strain evidence="4 5">CBS 389.68</strain>
    </source>
</reference>
<gene>
    <name evidence="4" type="ORF">EX30DRAFT_337912</name>
</gene>
<dbReference type="HAMAP" id="MF_00311">
    <property type="entry name" value="ATP_synth_E_arch"/>
    <property type="match status" value="1"/>
</dbReference>
<evidence type="ECO:0000313" key="4">
    <source>
        <dbReference type="EMBL" id="TGZ85570.1"/>
    </source>
</evidence>
<accession>A0A4S2N8B1</accession>
<keyword evidence="2" id="KW-0813">Transport</keyword>
<dbReference type="FunCoup" id="A0A4S2N8B1">
    <property type="interactions" value="712"/>
</dbReference>
<dbReference type="GO" id="GO:0046961">
    <property type="term" value="F:proton-transporting ATPase activity, rotational mechanism"/>
    <property type="evidence" value="ECO:0007669"/>
    <property type="project" value="InterPro"/>
</dbReference>
<dbReference type="Proteomes" id="UP000298138">
    <property type="component" value="Unassembled WGS sequence"/>
</dbReference>
<evidence type="ECO:0000313" key="5">
    <source>
        <dbReference type="Proteomes" id="UP000298138"/>
    </source>
</evidence>
<proteinExistence type="inferred from homology"/>
<dbReference type="SUPFAM" id="SSF160527">
    <property type="entry name" value="V-type ATPase subunit E-like"/>
    <property type="match status" value="1"/>
</dbReference>
<name>A0A4S2N8B1_9PEZI</name>
<dbReference type="InterPro" id="IPR038495">
    <property type="entry name" value="ATPase_E_C"/>
</dbReference>
<evidence type="ECO:0000256" key="3">
    <source>
        <dbReference type="ARBA" id="ARBA00023065"/>
    </source>
</evidence>
<sequence length="228" mass="25542">MAHALSDDQVAGELKKMVAFIKQEAIEKAREIEIKADEEFAIEKSKLVRQEVSSIDAQYERKFKQAELSQQVKRSKVTNSTRLKILAARQELLDSIFERAREKLADVSKDTAGYTEILKNLVLEGLYALNEAKVNVRGRKADSEVLKEAIDKAAGEYKEQTGLDANITVDENNALPEGSHGGVWIIGTGGKITINNTLEERLKIIQSESLPAVRYGIFGENKNRKFYD</sequence>
<dbReference type="Pfam" id="PF01991">
    <property type="entry name" value="vATP-synt_E"/>
    <property type="match status" value="1"/>
</dbReference>
<dbReference type="InParanoid" id="A0A4S2N8B1"/>
<dbReference type="EMBL" id="ML220112">
    <property type="protein sequence ID" value="TGZ85570.1"/>
    <property type="molecule type" value="Genomic_DNA"/>
</dbReference>
<comment type="similarity">
    <text evidence="1">Belongs to the V-ATPase E subunit family.</text>
</comment>
<dbReference type="Gene3D" id="6.10.250.1620">
    <property type="match status" value="1"/>
</dbReference>
<dbReference type="InterPro" id="IPR002842">
    <property type="entry name" value="ATPase_V1_Esu"/>
</dbReference>
<dbReference type="STRING" id="341454.A0A4S2N8B1"/>
<dbReference type="GO" id="GO:0033178">
    <property type="term" value="C:proton-transporting two-sector ATPase complex, catalytic domain"/>
    <property type="evidence" value="ECO:0007669"/>
    <property type="project" value="InterPro"/>
</dbReference>
<dbReference type="Gene3D" id="3.30.2320.30">
    <property type="entry name" value="ATP synthase, E subunit, C-terminal"/>
    <property type="match status" value="1"/>
</dbReference>